<gene>
    <name evidence="1" type="ORF">F5876DRAFT_68143</name>
</gene>
<organism evidence="1 2">
    <name type="scientific">Lentinula aff. lateritia</name>
    <dbReference type="NCBI Taxonomy" id="2804960"/>
    <lineage>
        <taxon>Eukaryota</taxon>
        <taxon>Fungi</taxon>
        <taxon>Dikarya</taxon>
        <taxon>Basidiomycota</taxon>
        <taxon>Agaricomycotina</taxon>
        <taxon>Agaricomycetes</taxon>
        <taxon>Agaricomycetidae</taxon>
        <taxon>Agaricales</taxon>
        <taxon>Marasmiineae</taxon>
        <taxon>Omphalotaceae</taxon>
        <taxon>Lentinula</taxon>
    </lineage>
</organism>
<name>A0ACC1TRQ3_9AGAR</name>
<keyword evidence="2" id="KW-1185">Reference proteome</keyword>
<protein>
    <submittedName>
        <fullName evidence="1">Uncharacterized protein</fullName>
    </submittedName>
</protein>
<accession>A0ACC1TRQ3</accession>
<evidence type="ECO:0000313" key="1">
    <source>
        <dbReference type="EMBL" id="KAJ3807409.1"/>
    </source>
</evidence>
<evidence type="ECO:0000313" key="2">
    <source>
        <dbReference type="Proteomes" id="UP001163835"/>
    </source>
</evidence>
<proteinExistence type="predicted"/>
<dbReference type="Proteomes" id="UP001163835">
    <property type="component" value="Unassembled WGS sequence"/>
</dbReference>
<comment type="caution">
    <text evidence="1">The sequence shown here is derived from an EMBL/GenBank/DDBJ whole genome shotgun (WGS) entry which is preliminary data.</text>
</comment>
<reference evidence="1" key="1">
    <citation type="submission" date="2022-09" db="EMBL/GenBank/DDBJ databases">
        <title>A Global Phylogenomic Analysis of the Shiitake Genus Lentinula.</title>
        <authorList>
            <consortium name="DOE Joint Genome Institute"/>
            <person name="Sierra-Patev S."/>
            <person name="Min B."/>
            <person name="Naranjo-Ortiz M."/>
            <person name="Looney B."/>
            <person name="Konkel Z."/>
            <person name="Slot J.C."/>
            <person name="Sakamoto Y."/>
            <person name="Steenwyk J.L."/>
            <person name="Rokas A."/>
            <person name="Carro J."/>
            <person name="Camarero S."/>
            <person name="Ferreira P."/>
            <person name="Molpeceres G."/>
            <person name="Ruiz-Duenas F.J."/>
            <person name="Serrano A."/>
            <person name="Henrissat B."/>
            <person name="Drula E."/>
            <person name="Hughes K.W."/>
            <person name="Mata J.L."/>
            <person name="Ishikawa N.K."/>
            <person name="Vargas-Isla R."/>
            <person name="Ushijima S."/>
            <person name="Smith C.A."/>
            <person name="Ahrendt S."/>
            <person name="Andreopoulos W."/>
            <person name="He G."/>
            <person name="Labutti K."/>
            <person name="Lipzen A."/>
            <person name="Ng V."/>
            <person name="Riley R."/>
            <person name="Sandor L."/>
            <person name="Barry K."/>
            <person name="Martinez A.T."/>
            <person name="Xiao Y."/>
            <person name="Gibbons J.G."/>
            <person name="Terashima K."/>
            <person name="Grigoriev I.V."/>
            <person name="Hibbett D.S."/>
        </authorList>
    </citation>
    <scope>NUCLEOTIDE SEQUENCE</scope>
    <source>
        <strain evidence="1">TMI1499</strain>
    </source>
</reference>
<sequence length="341" mass="38496">MMRKKHMLAKLDTSLILGEGFRVTRSKHEFNPHVIQPEVLTTLKVQSEWLLREGHRISEAAWADAVEEDTEVLDMAVQLDTSHPLFTPMSTTLKPLEGLLRPVNLQPQAKCPQYIPNMALMAAARRKVKGYYCARIRHVEQYATVQQQLGMGLKAVAIQKGIETQSRASMCTFVGPGATAWMGSRAPVPYPKIYSVSDVLALSGLQYVEWDARMPNILMNCSFKPTKAFNFRSMLNDCAGVTMTPSLLGIAMVKYRNTTIQYYKLCWGLRKLIVWHTSWIVHCLLTNLTEILLGIEGLQLKRVFKDCCYAASQLNFAWVATNPHLDFMNAFFLCCGIWNGG</sequence>
<dbReference type="EMBL" id="MU795308">
    <property type="protein sequence ID" value="KAJ3807409.1"/>
    <property type="molecule type" value="Genomic_DNA"/>
</dbReference>